<gene>
    <name evidence="1" type="ORF">GMARGA_LOCUS5083</name>
</gene>
<sequence length="273" mass="30395">TFWNITFGGGLGFQPPVQTAAPPVFGSGFATKMSKPSGLFGATAASPFGGSGFAGCQHCSNRDQNNYSSAPDYIFYNVILEGELDLNDFVNLNVLCIEGIGQDQQQKLTSLKIDNCINLTQIAINHTTLGCLSFGCKPSLQSIDFIGNKRLIFCDNVLKNQVERLSNLILTKDVSINDLKIEIKKIKEENLKYQLDITKSNLDEDNQLWLDSLLEAQHEVLHGNSTYAHKQLEKCKNRLSKVLTDEEIQDFLGNTVEINEMETQLNKLTLKKE</sequence>
<name>A0ABN7UFM2_GIGMA</name>
<feature type="non-terminal residue" evidence="1">
    <location>
        <position position="1"/>
    </location>
</feature>
<keyword evidence="2" id="KW-1185">Reference proteome</keyword>
<protein>
    <submittedName>
        <fullName evidence="1">23260_t:CDS:1</fullName>
    </submittedName>
</protein>
<reference evidence="1 2" key="1">
    <citation type="submission" date="2021-06" db="EMBL/GenBank/DDBJ databases">
        <authorList>
            <person name="Kallberg Y."/>
            <person name="Tangrot J."/>
            <person name="Rosling A."/>
        </authorList>
    </citation>
    <scope>NUCLEOTIDE SEQUENCE [LARGE SCALE GENOMIC DNA]</scope>
    <source>
        <strain evidence="1 2">120-4 pot B 10/14</strain>
    </source>
</reference>
<evidence type="ECO:0000313" key="2">
    <source>
        <dbReference type="Proteomes" id="UP000789901"/>
    </source>
</evidence>
<comment type="caution">
    <text evidence="1">The sequence shown here is derived from an EMBL/GenBank/DDBJ whole genome shotgun (WGS) entry which is preliminary data.</text>
</comment>
<proteinExistence type="predicted"/>
<accession>A0ABN7UFM2</accession>
<dbReference type="EMBL" id="CAJVQB010002108">
    <property type="protein sequence ID" value="CAG8562437.1"/>
    <property type="molecule type" value="Genomic_DNA"/>
</dbReference>
<organism evidence="1 2">
    <name type="scientific">Gigaspora margarita</name>
    <dbReference type="NCBI Taxonomy" id="4874"/>
    <lineage>
        <taxon>Eukaryota</taxon>
        <taxon>Fungi</taxon>
        <taxon>Fungi incertae sedis</taxon>
        <taxon>Mucoromycota</taxon>
        <taxon>Glomeromycotina</taxon>
        <taxon>Glomeromycetes</taxon>
        <taxon>Diversisporales</taxon>
        <taxon>Gigasporaceae</taxon>
        <taxon>Gigaspora</taxon>
    </lineage>
</organism>
<dbReference type="Proteomes" id="UP000789901">
    <property type="component" value="Unassembled WGS sequence"/>
</dbReference>
<evidence type="ECO:0000313" key="1">
    <source>
        <dbReference type="EMBL" id="CAG8562437.1"/>
    </source>
</evidence>